<organism evidence="1 2">
    <name type="scientific">Chitinophaga niabensis</name>
    <dbReference type="NCBI Taxonomy" id="536979"/>
    <lineage>
        <taxon>Bacteria</taxon>
        <taxon>Pseudomonadati</taxon>
        <taxon>Bacteroidota</taxon>
        <taxon>Chitinophagia</taxon>
        <taxon>Chitinophagales</taxon>
        <taxon>Chitinophagaceae</taxon>
        <taxon>Chitinophaga</taxon>
    </lineage>
</organism>
<dbReference type="OrthoDB" id="798544at2"/>
<proteinExistence type="predicted"/>
<reference evidence="1 2" key="1">
    <citation type="submission" date="2016-11" db="EMBL/GenBank/DDBJ databases">
        <authorList>
            <person name="Jaros S."/>
            <person name="Januszkiewicz K."/>
            <person name="Wedrychowicz H."/>
        </authorList>
    </citation>
    <scope>NUCLEOTIDE SEQUENCE [LARGE SCALE GENOMIC DNA]</scope>
    <source>
        <strain evidence="1 2">DSM 24787</strain>
    </source>
</reference>
<evidence type="ECO:0000313" key="1">
    <source>
        <dbReference type="EMBL" id="SIN77245.1"/>
    </source>
</evidence>
<accession>A0A1N6E2F6</accession>
<sequence>MTREEIGWLYDTVVSIPGMELKLKLTTQPSRKLVLILSQIIDQAVARKKGEGTDLLSFLPEEAEALKELSKEFLEKAELTGLAQKLKGLPGQK</sequence>
<name>A0A1N6E2F6_9BACT</name>
<gene>
    <name evidence="1" type="ORF">SAMN04488055_1256</name>
</gene>
<dbReference type="Proteomes" id="UP000185003">
    <property type="component" value="Unassembled WGS sequence"/>
</dbReference>
<protein>
    <submittedName>
        <fullName evidence="1">Uncharacterized protein</fullName>
    </submittedName>
</protein>
<evidence type="ECO:0000313" key="2">
    <source>
        <dbReference type="Proteomes" id="UP000185003"/>
    </source>
</evidence>
<dbReference type="AlphaFoldDB" id="A0A1N6E2F6"/>
<keyword evidence="2" id="KW-1185">Reference proteome</keyword>
<dbReference type="EMBL" id="FSRA01000001">
    <property type="protein sequence ID" value="SIN77245.1"/>
    <property type="molecule type" value="Genomic_DNA"/>
</dbReference>
<dbReference type="RefSeq" id="WP_074238411.1">
    <property type="nucleotide sequence ID" value="NZ_FSRA01000001.1"/>
</dbReference>